<proteinExistence type="predicted"/>
<name>A0A9X2XAQ7_9HYPH</name>
<dbReference type="GO" id="GO:0008999">
    <property type="term" value="F:protein-N-terminal-alanine acetyltransferase activity"/>
    <property type="evidence" value="ECO:0007669"/>
    <property type="project" value="TreeGrafter"/>
</dbReference>
<dbReference type="PANTHER" id="PTHR43441:SF2">
    <property type="entry name" value="FAMILY ACETYLTRANSFERASE, PUTATIVE (AFU_ORTHOLOGUE AFUA_7G00850)-RELATED"/>
    <property type="match status" value="1"/>
</dbReference>
<dbReference type="Pfam" id="PF13302">
    <property type="entry name" value="Acetyltransf_3"/>
    <property type="match status" value="1"/>
</dbReference>
<dbReference type="AlphaFoldDB" id="A0A9X2XAQ7"/>
<gene>
    <name evidence="2" type="ORF">NYR54_17525</name>
</gene>
<dbReference type="InterPro" id="IPR016181">
    <property type="entry name" value="Acyl_CoA_acyltransferase"/>
</dbReference>
<evidence type="ECO:0000313" key="2">
    <source>
        <dbReference type="EMBL" id="MCT8992065.1"/>
    </source>
</evidence>
<feature type="domain" description="N-acetyltransferase" evidence="1">
    <location>
        <begin position="23"/>
        <end position="181"/>
    </location>
</feature>
<accession>A0A9X2XAQ7</accession>
<dbReference type="RefSeq" id="WP_261517018.1">
    <property type="nucleotide sequence ID" value="NZ_JAODNV010000024.1"/>
</dbReference>
<dbReference type="EMBL" id="JAODNV010000024">
    <property type="protein sequence ID" value="MCT8992065.1"/>
    <property type="molecule type" value="Genomic_DNA"/>
</dbReference>
<dbReference type="GO" id="GO:1990189">
    <property type="term" value="F:protein N-terminal-serine acetyltransferase activity"/>
    <property type="evidence" value="ECO:0007669"/>
    <property type="project" value="TreeGrafter"/>
</dbReference>
<dbReference type="PANTHER" id="PTHR43441">
    <property type="entry name" value="RIBOSOMAL-PROTEIN-SERINE ACETYLTRANSFERASE"/>
    <property type="match status" value="1"/>
</dbReference>
<dbReference type="Gene3D" id="3.40.630.30">
    <property type="match status" value="1"/>
</dbReference>
<dbReference type="InterPro" id="IPR000182">
    <property type="entry name" value="GNAT_dom"/>
</dbReference>
<protein>
    <submittedName>
        <fullName evidence="2">GNAT family N-acetyltransferase</fullName>
    </submittedName>
</protein>
<keyword evidence="3" id="KW-1185">Reference proteome</keyword>
<dbReference type="PROSITE" id="PS51186">
    <property type="entry name" value="GNAT"/>
    <property type="match status" value="1"/>
</dbReference>
<evidence type="ECO:0000313" key="3">
    <source>
        <dbReference type="Proteomes" id="UP001149009"/>
    </source>
</evidence>
<comment type="caution">
    <text evidence="2">The sequence shown here is derived from an EMBL/GenBank/DDBJ whole genome shotgun (WGS) entry which is preliminary data.</text>
</comment>
<evidence type="ECO:0000259" key="1">
    <source>
        <dbReference type="PROSITE" id="PS51186"/>
    </source>
</evidence>
<dbReference type="SUPFAM" id="SSF55729">
    <property type="entry name" value="Acyl-CoA N-acyltransferases (Nat)"/>
    <property type="match status" value="1"/>
</dbReference>
<reference evidence="2" key="1">
    <citation type="submission" date="2022-08" db="EMBL/GenBank/DDBJ databases">
        <title>Chelativorans sichuanense sp. nov., a paraffin oil-degrading bacterium isolated from a mixture of oil-based drill cuttings and paddy soil.</title>
        <authorList>
            <person name="Yu J."/>
            <person name="Liu H."/>
            <person name="Chen Q."/>
        </authorList>
    </citation>
    <scope>NUCLEOTIDE SEQUENCE</scope>
    <source>
        <strain evidence="2">SCAU 2101</strain>
    </source>
</reference>
<dbReference type="InterPro" id="IPR051908">
    <property type="entry name" value="Ribosomal_N-acetyltransferase"/>
</dbReference>
<dbReference type="FunFam" id="3.40.630.30:FF:000047">
    <property type="entry name" value="Acetyltransferase, GNAT family"/>
    <property type="match status" value="1"/>
</dbReference>
<sequence length="232" mass="26435">MKDLEHWSPRPAPARAPLAGRYVRLEPLDPATHGDGLFAASSVPDAPERFRWLSEYPPANRADFQPWLEKAAASRDPLFFAVIDAATNEIGGRQALMRIDTTNGVAEIGSIYWGPKIARTRLATEAFYLFARHIFDDLGYRRFEWKCNNRNEPSKRAALRFGFRFEGIFRQHMVVKGENRDTAWFAIVDHEWPAIRHALERWLAPANFATDGTQVKSLKFFMERADGGQAEG</sequence>
<dbReference type="Proteomes" id="UP001149009">
    <property type="component" value="Unassembled WGS sequence"/>
</dbReference>
<organism evidence="2 3">
    <name type="scientific">Chelativorans petroleitrophicus</name>
    <dbReference type="NCBI Taxonomy" id="2975484"/>
    <lineage>
        <taxon>Bacteria</taxon>
        <taxon>Pseudomonadati</taxon>
        <taxon>Pseudomonadota</taxon>
        <taxon>Alphaproteobacteria</taxon>
        <taxon>Hyphomicrobiales</taxon>
        <taxon>Phyllobacteriaceae</taxon>
        <taxon>Chelativorans</taxon>
    </lineage>
</organism>